<dbReference type="Pfam" id="PF00700">
    <property type="entry name" value="Flagellin_C"/>
    <property type="match status" value="1"/>
</dbReference>
<keyword evidence="6" id="KW-0969">Cilium</keyword>
<feature type="domain" description="Flagellin N-terminal" evidence="4">
    <location>
        <begin position="7"/>
        <end position="142"/>
    </location>
</feature>
<gene>
    <name evidence="6" type="primary">flgL</name>
    <name evidence="6" type="ORF">QQX04_05210</name>
</gene>
<dbReference type="PANTHER" id="PTHR42792">
    <property type="entry name" value="FLAGELLIN"/>
    <property type="match status" value="1"/>
</dbReference>
<evidence type="ECO:0000256" key="1">
    <source>
        <dbReference type="ARBA" id="ARBA00004365"/>
    </source>
</evidence>
<protein>
    <submittedName>
        <fullName evidence="6">Flagellar hook-associated protein FlgL</fullName>
    </submittedName>
</protein>
<dbReference type="InterPro" id="IPR001492">
    <property type="entry name" value="Flagellin"/>
</dbReference>
<name>A0ABT8FZS3_9MICO</name>
<dbReference type="EMBL" id="JAUHPV010000002">
    <property type="protein sequence ID" value="MDN4472388.1"/>
    <property type="molecule type" value="Genomic_DNA"/>
</dbReference>
<dbReference type="Proteomes" id="UP001172738">
    <property type="component" value="Unassembled WGS sequence"/>
</dbReference>
<sequence length="297" mass="31075">MINRVTQQTVQRTTLANLQSNLAKMAQMQGEMSSGKLITKASDDPNAAGRSMTLRAEKSATTQALRNAQDGQSWLAQIDTTLQQSITSLQRARDLTVQGASTGSASATSREAIAVELEGLRDGLLDLANTTLNGRSLFAGTSSDGIAFDDGAGGYAWHGVAGASVERRIGADATVRVDADGAAAFGVGATSVFQLLDDIAADLRGGVDVTGRLDEIDARLAGMTSSIADVGIRFKQVMDTQSSLELKVQDLTSGISGLEDIDLAETVMELQMQEVAYQGALGAAGRVLQPTLMDFLS</sequence>
<evidence type="ECO:0000259" key="4">
    <source>
        <dbReference type="Pfam" id="PF00669"/>
    </source>
</evidence>
<evidence type="ECO:0000313" key="7">
    <source>
        <dbReference type="Proteomes" id="UP001172738"/>
    </source>
</evidence>
<organism evidence="6 7">
    <name type="scientific">Demequina zhanjiangensis</name>
    <dbReference type="NCBI Taxonomy" id="3051659"/>
    <lineage>
        <taxon>Bacteria</taxon>
        <taxon>Bacillati</taxon>
        <taxon>Actinomycetota</taxon>
        <taxon>Actinomycetes</taxon>
        <taxon>Micrococcales</taxon>
        <taxon>Demequinaceae</taxon>
        <taxon>Demequina</taxon>
    </lineage>
</organism>
<accession>A0ABT8FZS3</accession>
<comment type="caution">
    <text evidence="6">The sequence shown here is derived from an EMBL/GenBank/DDBJ whole genome shotgun (WGS) entry which is preliminary data.</text>
</comment>
<reference evidence="6" key="1">
    <citation type="submission" date="2023-06" db="EMBL/GenBank/DDBJ databases">
        <title>SYSU T00b26.</title>
        <authorList>
            <person name="Gao L."/>
            <person name="Fang B.-Z."/>
            <person name="Li W.-J."/>
        </authorList>
    </citation>
    <scope>NUCLEOTIDE SEQUENCE</scope>
    <source>
        <strain evidence="6">SYSU T00b26</strain>
    </source>
</reference>
<keyword evidence="7" id="KW-1185">Reference proteome</keyword>
<dbReference type="InterPro" id="IPR001029">
    <property type="entry name" value="Flagellin_N"/>
</dbReference>
<dbReference type="InterPro" id="IPR046358">
    <property type="entry name" value="Flagellin_C"/>
</dbReference>
<keyword evidence="6" id="KW-0966">Cell projection</keyword>
<comment type="subcellular location">
    <subcellularLocation>
        <location evidence="1">Bacterial flagellum</location>
    </subcellularLocation>
</comment>
<dbReference type="RefSeq" id="WP_301126887.1">
    <property type="nucleotide sequence ID" value="NZ_JAUHPV010000002.1"/>
</dbReference>
<keyword evidence="6" id="KW-0282">Flagellum</keyword>
<dbReference type="InterPro" id="IPR013384">
    <property type="entry name" value="Flagell_FlgL"/>
</dbReference>
<proteinExistence type="inferred from homology"/>
<dbReference type="Gene3D" id="1.20.1330.10">
    <property type="entry name" value="f41 fragment of flagellin, N-terminal domain"/>
    <property type="match status" value="1"/>
</dbReference>
<feature type="domain" description="Flagellin C-terminal" evidence="5">
    <location>
        <begin position="213"/>
        <end position="281"/>
    </location>
</feature>
<comment type="similarity">
    <text evidence="2">Belongs to the bacterial flagellin family.</text>
</comment>
<dbReference type="PANTHER" id="PTHR42792:SF1">
    <property type="entry name" value="FLAGELLAR HOOK-ASSOCIATED PROTEIN 3"/>
    <property type="match status" value="1"/>
</dbReference>
<keyword evidence="3" id="KW-0975">Bacterial flagellum</keyword>
<evidence type="ECO:0000313" key="6">
    <source>
        <dbReference type="EMBL" id="MDN4472388.1"/>
    </source>
</evidence>
<dbReference type="SUPFAM" id="SSF64518">
    <property type="entry name" value="Phase 1 flagellin"/>
    <property type="match status" value="1"/>
</dbReference>
<dbReference type="Pfam" id="PF00669">
    <property type="entry name" value="Flagellin_N"/>
    <property type="match status" value="1"/>
</dbReference>
<evidence type="ECO:0000256" key="3">
    <source>
        <dbReference type="ARBA" id="ARBA00023143"/>
    </source>
</evidence>
<evidence type="ECO:0000256" key="2">
    <source>
        <dbReference type="ARBA" id="ARBA00005709"/>
    </source>
</evidence>
<dbReference type="NCBIfam" id="TIGR02550">
    <property type="entry name" value="flagell_flgL"/>
    <property type="match status" value="1"/>
</dbReference>
<evidence type="ECO:0000259" key="5">
    <source>
        <dbReference type="Pfam" id="PF00700"/>
    </source>
</evidence>